<dbReference type="EMBL" id="LAZR01010851">
    <property type="protein sequence ID" value="KKM64699.1"/>
    <property type="molecule type" value="Genomic_DNA"/>
</dbReference>
<gene>
    <name evidence="1" type="ORF">LCGC14_1498830</name>
</gene>
<protein>
    <submittedName>
        <fullName evidence="1">Uncharacterized protein</fullName>
    </submittedName>
</protein>
<dbReference type="AlphaFoldDB" id="A0A0F9J4N1"/>
<accession>A0A0F9J4N1</accession>
<organism evidence="1">
    <name type="scientific">marine sediment metagenome</name>
    <dbReference type="NCBI Taxonomy" id="412755"/>
    <lineage>
        <taxon>unclassified sequences</taxon>
        <taxon>metagenomes</taxon>
        <taxon>ecological metagenomes</taxon>
    </lineage>
</organism>
<proteinExistence type="predicted"/>
<reference evidence="1" key="1">
    <citation type="journal article" date="2015" name="Nature">
        <title>Complex archaea that bridge the gap between prokaryotes and eukaryotes.</title>
        <authorList>
            <person name="Spang A."/>
            <person name="Saw J.H."/>
            <person name="Jorgensen S.L."/>
            <person name="Zaremba-Niedzwiedzka K."/>
            <person name="Martijn J."/>
            <person name="Lind A.E."/>
            <person name="van Eijk R."/>
            <person name="Schleper C."/>
            <person name="Guy L."/>
            <person name="Ettema T.J."/>
        </authorList>
    </citation>
    <scope>NUCLEOTIDE SEQUENCE</scope>
</reference>
<sequence length="82" mass="9782">MSHSERVLRNVEICAGRTNFMWLKQDAWKKLRLCFGDQGSVDYEFPGVREIVAKLESSGEFRIRRRSAFVCWGWDRNRNTRQ</sequence>
<name>A0A0F9J4N1_9ZZZZ</name>
<comment type="caution">
    <text evidence="1">The sequence shown here is derived from an EMBL/GenBank/DDBJ whole genome shotgun (WGS) entry which is preliminary data.</text>
</comment>
<evidence type="ECO:0000313" key="1">
    <source>
        <dbReference type="EMBL" id="KKM64699.1"/>
    </source>
</evidence>